<reference evidence="1 2" key="1">
    <citation type="submission" date="2016-07" db="EMBL/GenBank/DDBJ databases">
        <title>Multiple horizontal gene transfer events from other fungi enriched the ability of initially mycotrophic Trichoderma (Ascomycota) to feed on dead plant biomass.</title>
        <authorList>
            <consortium name="DOE Joint Genome Institute"/>
            <person name="Aerts A."/>
            <person name="Atanasova L."/>
            <person name="Chenthamara K."/>
            <person name="Zhang J."/>
            <person name="Grujic M."/>
            <person name="Henrissat B."/>
            <person name="Kuo A."/>
            <person name="Salamov A."/>
            <person name="Lipzen A."/>
            <person name="Labutti K."/>
            <person name="Barry K."/>
            <person name="Miao Y."/>
            <person name="Rahimi M.J."/>
            <person name="Shen Q."/>
            <person name="Grigoriev I.V."/>
            <person name="Kubicek C.P."/>
            <person name="Druzhinina I.S."/>
        </authorList>
    </citation>
    <scope>NUCLEOTIDE SEQUENCE [LARGE SCALE GENOMIC DNA]</scope>
    <source>
        <strain evidence="1 2">CBS 433.97</strain>
    </source>
</reference>
<sequence length="88" mass="10071">MRKPKWNRKANPPGLRRLFMALLISNLPAPQGYNTEISIKTLQNPEVGDNSSPVNPELTAECSDLTLTRLQFLRIWLRNRSILRVATQ</sequence>
<gene>
    <name evidence="1" type="ORF">M441DRAFT_302554</name>
</gene>
<name>A0A2T3ZJF7_TRIA4</name>
<dbReference type="OrthoDB" id="10500780at2759"/>
<evidence type="ECO:0000313" key="2">
    <source>
        <dbReference type="Proteomes" id="UP000240493"/>
    </source>
</evidence>
<evidence type="ECO:0000313" key="1">
    <source>
        <dbReference type="EMBL" id="PTB44948.1"/>
    </source>
</evidence>
<keyword evidence="2" id="KW-1185">Reference proteome</keyword>
<dbReference type="EMBL" id="KZ679257">
    <property type="protein sequence ID" value="PTB44948.1"/>
    <property type="molecule type" value="Genomic_DNA"/>
</dbReference>
<dbReference type="AlphaFoldDB" id="A0A2T3ZJF7"/>
<organism evidence="1 2">
    <name type="scientific">Trichoderma asperellum (strain ATCC 204424 / CBS 433.97 / NBRC 101777)</name>
    <dbReference type="NCBI Taxonomy" id="1042311"/>
    <lineage>
        <taxon>Eukaryota</taxon>
        <taxon>Fungi</taxon>
        <taxon>Dikarya</taxon>
        <taxon>Ascomycota</taxon>
        <taxon>Pezizomycotina</taxon>
        <taxon>Sordariomycetes</taxon>
        <taxon>Hypocreomycetidae</taxon>
        <taxon>Hypocreales</taxon>
        <taxon>Hypocreaceae</taxon>
        <taxon>Trichoderma</taxon>
    </lineage>
</organism>
<protein>
    <submittedName>
        <fullName evidence="1">Uncharacterized protein</fullName>
    </submittedName>
</protein>
<accession>A0A2T3ZJF7</accession>
<dbReference type="Proteomes" id="UP000240493">
    <property type="component" value="Unassembled WGS sequence"/>
</dbReference>
<proteinExistence type="predicted"/>